<dbReference type="SUPFAM" id="SSF56300">
    <property type="entry name" value="Metallo-dependent phosphatases"/>
    <property type="match status" value="1"/>
</dbReference>
<evidence type="ECO:0000256" key="4">
    <source>
        <dbReference type="ARBA" id="ARBA00022552"/>
    </source>
</evidence>
<evidence type="ECO:0000256" key="10">
    <source>
        <dbReference type="ARBA" id="ARBA00031248"/>
    </source>
</evidence>
<dbReference type="InterPro" id="IPR029052">
    <property type="entry name" value="Metallo-depent_PP-like"/>
</dbReference>
<keyword evidence="8" id="KW-0378">Hydrolase</keyword>
<keyword evidence="4" id="KW-0698">rRNA processing</keyword>
<evidence type="ECO:0000256" key="15">
    <source>
        <dbReference type="PROSITE-ProRule" id="PRU01026"/>
    </source>
</evidence>
<dbReference type="CDD" id="cd07422">
    <property type="entry name" value="MPP_ApaH"/>
    <property type="match status" value="1"/>
</dbReference>
<keyword evidence="5 15" id="KW-0489">Methyltransferase</keyword>
<evidence type="ECO:0000256" key="3">
    <source>
        <dbReference type="ARBA" id="ARBA00012506"/>
    </source>
</evidence>
<dbReference type="GO" id="GO:0008803">
    <property type="term" value="F:bis(5'-nucleosyl)-tetraphosphatase (symmetrical) activity"/>
    <property type="evidence" value="ECO:0007669"/>
    <property type="project" value="UniProtKB-EC"/>
</dbReference>
<comment type="similarity">
    <text evidence="2">Belongs to the Ap4A hydrolase family.</text>
</comment>
<name>A0A6G0Y0T9_APHCR</name>
<dbReference type="PROSITE" id="PS51689">
    <property type="entry name" value="SAM_RNA_A_N6_MT"/>
    <property type="match status" value="1"/>
</dbReference>
<reference evidence="17 18" key="1">
    <citation type="submission" date="2019-08" db="EMBL/GenBank/DDBJ databases">
        <title>Whole genome of Aphis craccivora.</title>
        <authorList>
            <person name="Voronova N.V."/>
            <person name="Shulinski R.S."/>
            <person name="Bandarenka Y.V."/>
            <person name="Zhorov D.G."/>
            <person name="Warner D."/>
        </authorList>
    </citation>
    <scope>NUCLEOTIDE SEQUENCE [LARGE SCALE GENOMIC DNA]</scope>
    <source>
        <strain evidence="17">180601</strain>
        <tissue evidence="17">Whole Body</tissue>
    </source>
</reference>
<keyword evidence="18" id="KW-1185">Reference proteome</keyword>
<dbReference type="PANTHER" id="PTHR40942:SF4">
    <property type="entry name" value="CYTOCHROME C5"/>
    <property type="match status" value="1"/>
</dbReference>
<dbReference type="PANTHER" id="PTHR40942">
    <property type="match status" value="1"/>
</dbReference>
<keyword evidence="7 15" id="KW-0949">S-adenosyl-L-methionine</keyword>
<organism evidence="17 18">
    <name type="scientific">Aphis craccivora</name>
    <name type="common">Cowpea aphid</name>
    <dbReference type="NCBI Taxonomy" id="307492"/>
    <lineage>
        <taxon>Eukaryota</taxon>
        <taxon>Metazoa</taxon>
        <taxon>Ecdysozoa</taxon>
        <taxon>Arthropoda</taxon>
        <taxon>Hexapoda</taxon>
        <taxon>Insecta</taxon>
        <taxon>Pterygota</taxon>
        <taxon>Neoptera</taxon>
        <taxon>Paraneoptera</taxon>
        <taxon>Hemiptera</taxon>
        <taxon>Sternorrhyncha</taxon>
        <taxon>Aphidomorpha</taxon>
        <taxon>Aphidoidea</taxon>
        <taxon>Aphididae</taxon>
        <taxon>Aphidini</taxon>
        <taxon>Aphis</taxon>
        <taxon>Aphis</taxon>
    </lineage>
</organism>
<dbReference type="PROSITE" id="PS50198">
    <property type="entry name" value="PPIC_PPIASE_2"/>
    <property type="match status" value="1"/>
</dbReference>
<feature type="domain" description="PpiC" evidence="16">
    <location>
        <begin position="4"/>
        <end position="65"/>
    </location>
</feature>
<dbReference type="OrthoDB" id="74991at2759"/>
<dbReference type="InterPro" id="IPR029063">
    <property type="entry name" value="SAM-dependent_MTases_sf"/>
</dbReference>
<dbReference type="Pfam" id="PF00639">
    <property type="entry name" value="Rotamase"/>
    <property type="match status" value="1"/>
</dbReference>
<keyword evidence="6 15" id="KW-0808">Transferase</keyword>
<accession>A0A6G0Y0T9</accession>
<evidence type="ECO:0000256" key="5">
    <source>
        <dbReference type="ARBA" id="ARBA00022603"/>
    </source>
</evidence>
<evidence type="ECO:0000256" key="1">
    <source>
        <dbReference type="ARBA" id="ARBA00003413"/>
    </source>
</evidence>
<dbReference type="GO" id="GO:0000179">
    <property type="term" value="F:rRNA (adenine-N6,N6-)-dimethyltransferase activity"/>
    <property type="evidence" value="ECO:0007669"/>
    <property type="project" value="UniProtKB-UniRule"/>
</dbReference>
<dbReference type="InterPro" id="IPR001737">
    <property type="entry name" value="KsgA/Erm"/>
</dbReference>
<evidence type="ECO:0000256" key="14">
    <source>
        <dbReference type="PROSITE-ProRule" id="PRU00278"/>
    </source>
</evidence>
<evidence type="ECO:0000256" key="2">
    <source>
        <dbReference type="ARBA" id="ARBA00005419"/>
    </source>
</evidence>
<comment type="catalytic activity">
    <reaction evidence="13">
        <text>P(1),P(4)-bis(5'-adenosyl) tetraphosphate + H2O = 2 ADP + 2 H(+)</text>
        <dbReference type="Rhea" id="RHEA:24252"/>
        <dbReference type="ChEBI" id="CHEBI:15377"/>
        <dbReference type="ChEBI" id="CHEBI:15378"/>
        <dbReference type="ChEBI" id="CHEBI:58141"/>
        <dbReference type="ChEBI" id="CHEBI:456216"/>
        <dbReference type="EC" id="3.6.1.41"/>
    </reaction>
</comment>
<dbReference type="InterPro" id="IPR004617">
    <property type="entry name" value="ApaH"/>
</dbReference>
<evidence type="ECO:0000256" key="11">
    <source>
        <dbReference type="ARBA" id="ARBA00032248"/>
    </source>
</evidence>
<dbReference type="EC" id="3.6.1.41" evidence="3"/>
<dbReference type="HAMAP" id="MF_00199">
    <property type="entry name" value="ApaH"/>
    <property type="match status" value="1"/>
</dbReference>
<keyword evidence="14" id="KW-0697">Rotamase</keyword>
<feature type="binding site" evidence="15">
    <location>
        <position position="155"/>
    </location>
    <ligand>
        <name>S-adenosyl-L-methionine</name>
        <dbReference type="ChEBI" id="CHEBI:59789"/>
    </ligand>
</feature>
<dbReference type="EMBL" id="VUJU01006946">
    <property type="protein sequence ID" value="KAF0747140.1"/>
    <property type="molecule type" value="Genomic_DNA"/>
</dbReference>
<evidence type="ECO:0000313" key="18">
    <source>
        <dbReference type="Proteomes" id="UP000478052"/>
    </source>
</evidence>
<comment type="function">
    <text evidence="1">Hydrolyzes diadenosine 5',5'''-P1,P4-tetraphosphate to yield ADP.</text>
</comment>
<sequence length="577" mass="68109">MFIFEYAVKNFSHDVYSSYKKGDLGWILNTSFNGVFKNVLKNLNDNEVSKPVKSKFGWHIIKLLEKREIDEKWKIEKEKIYQMLLEREIKKEKNNWIEKLKKSSYIIGFINPKLNETLVEIGPGLAALTKPVYALKFNYLELFNQRNKLIRIFGNLPYHIATSLILYLFERIEIIKDMNFMLQKEVAERLTASPGSKLYGRLSIIAQYYCNIKILLHVSPKCFQPTPKVDSIFVSLKPYTNDFPYFTHNIKVLSYVTNLAFQKRRKILRHSLGKIFSKEVLIALNIDPKLRPENISIFQYSKKMSTYFISDIHGCYKELRLILKKSNFNIKKDCLWIAGDLVSRGPNSLKVMRYLYSIKNSIKIVLGNHDLNLIAVYSGIQENKQENCFDDFLSAKDSHKLINWLRSQSIVRINEEQKIIMVHAGISPKWDLETIKKCSLEIEESLLSNEYPLFLKSTFNNKINYWNSNFKKINRLRYSINVFTRMRYCYPNGHLNFTCKESPSIIRYPLLPWFLISNKFIEKYSIIFGHWSSLKNTNVPCQFFPLDKGCCWGGELFMLRWEDKKIFYQSYQKKDVL</sequence>
<evidence type="ECO:0000256" key="9">
    <source>
        <dbReference type="ARBA" id="ARBA00022884"/>
    </source>
</evidence>
<keyword evidence="9 15" id="KW-0694">RNA-binding</keyword>
<dbReference type="InterPro" id="IPR004843">
    <property type="entry name" value="Calcineurin-like_PHP"/>
</dbReference>
<dbReference type="Gene3D" id="3.40.50.150">
    <property type="entry name" value="Vaccinia Virus protein VP39"/>
    <property type="match status" value="1"/>
</dbReference>
<dbReference type="Proteomes" id="UP000478052">
    <property type="component" value="Unassembled WGS sequence"/>
</dbReference>
<dbReference type="InterPro" id="IPR000297">
    <property type="entry name" value="PPIase_PpiC"/>
</dbReference>
<dbReference type="Pfam" id="PF00398">
    <property type="entry name" value="RrnaAD"/>
    <property type="match status" value="1"/>
</dbReference>
<dbReference type="InterPro" id="IPR023165">
    <property type="entry name" value="rRNA_Ade_diMease-like_C"/>
</dbReference>
<keyword evidence="14" id="KW-0413">Isomerase</keyword>
<dbReference type="AlphaFoldDB" id="A0A6G0Y0T9"/>
<evidence type="ECO:0000256" key="12">
    <source>
        <dbReference type="ARBA" id="ARBA00033210"/>
    </source>
</evidence>
<dbReference type="Gene3D" id="1.10.8.100">
    <property type="entry name" value="Ribosomal RNA adenine dimethylase-like, domain 2"/>
    <property type="match status" value="1"/>
</dbReference>
<dbReference type="FunFam" id="1.10.8.100:FF:000001">
    <property type="entry name" value="Ribosomal RNA small subunit methyltransferase A"/>
    <property type="match status" value="1"/>
</dbReference>
<dbReference type="SMART" id="SM00650">
    <property type="entry name" value="rADc"/>
    <property type="match status" value="1"/>
</dbReference>
<dbReference type="Gene3D" id="3.10.50.40">
    <property type="match status" value="1"/>
</dbReference>
<dbReference type="InterPro" id="IPR020598">
    <property type="entry name" value="rRNA_Ade_methylase_Trfase_N"/>
</dbReference>
<dbReference type="InterPro" id="IPR046357">
    <property type="entry name" value="PPIase_dom_sf"/>
</dbReference>
<protein>
    <recommendedName>
        <fullName evidence="3">bis(5'-nucleosyl)-tetraphosphatase (symmetrical)</fullName>
        <ecNumber evidence="3">3.6.1.41</ecNumber>
    </recommendedName>
    <alternativeName>
        <fullName evidence="11">Ap4A hydrolase</fullName>
    </alternativeName>
    <alternativeName>
        <fullName evidence="10">Diadenosine 5',5'''-P1,P4-tetraphosphate pyrophosphohydrolase</fullName>
    </alternativeName>
    <alternativeName>
        <fullName evidence="12">Diadenosine tetraphosphatase</fullName>
    </alternativeName>
</protein>
<evidence type="ECO:0000313" key="17">
    <source>
        <dbReference type="EMBL" id="KAF0747140.1"/>
    </source>
</evidence>
<comment type="caution">
    <text evidence="15">Lacks conserved residue(s) required for the propagation of feature annotation.</text>
</comment>
<dbReference type="SUPFAM" id="SSF54534">
    <property type="entry name" value="FKBP-like"/>
    <property type="match status" value="1"/>
</dbReference>
<proteinExistence type="inferred from homology"/>
<evidence type="ECO:0000256" key="13">
    <source>
        <dbReference type="ARBA" id="ARBA00049417"/>
    </source>
</evidence>
<evidence type="ECO:0000256" key="6">
    <source>
        <dbReference type="ARBA" id="ARBA00022679"/>
    </source>
</evidence>
<dbReference type="Pfam" id="PF00149">
    <property type="entry name" value="Metallophos"/>
    <property type="match status" value="1"/>
</dbReference>
<evidence type="ECO:0000259" key="16">
    <source>
        <dbReference type="PROSITE" id="PS50198"/>
    </source>
</evidence>
<comment type="similarity">
    <text evidence="15">Belongs to the class I-like SAM-binding methyltransferase superfamily. rRNA adenine N(6)-methyltransferase family.</text>
</comment>
<dbReference type="NCBIfam" id="TIGR00668">
    <property type="entry name" value="apaH"/>
    <property type="match status" value="1"/>
</dbReference>
<dbReference type="Gene3D" id="3.60.21.10">
    <property type="match status" value="1"/>
</dbReference>
<gene>
    <name evidence="17" type="ORF">FWK35_00021088</name>
</gene>
<evidence type="ECO:0000256" key="7">
    <source>
        <dbReference type="ARBA" id="ARBA00022691"/>
    </source>
</evidence>
<evidence type="ECO:0000256" key="8">
    <source>
        <dbReference type="ARBA" id="ARBA00022801"/>
    </source>
</evidence>
<dbReference type="NCBIfam" id="NF001204">
    <property type="entry name" value="PRK00166.1"/>
    <property type="match status" value="1"/>
</dbReference>
<dbReference type="GO" id="GO:0003723">
    <property type="term" value="F:RNA binding"/>
    <property type="evidence" value="ECO:0007669"/>
    <property type="project" value="UniProtKB-UniRule"/>
</dbReference>
<comment type="caution">
    <text evidence="17">The sequence shown here is derived from an EMBL/GenBank/DDBJ whole genome shotgun (WGS) entry which is preliminary data.</text>
</comment>
<dbReference type="SUPFAM" id="SSF53335">
    <property type="entry name" value="S-adenosyl-L-methionine-dependent methyltransferases"/>
    <property type="match status" value="1"/>
</dbReference>
<dbReference type="GO" id="GO:0003755">
    <property type="term" value="F:peptidyl-prolyl cis-trans isomerase activity"/>
    <property type="evidence" value="ECO:0007669"/>
    <property type="project" value="UniProtKB-KW"/>
</dbReference>